<organism evidence="2 3">
    <name type="scientific">Sphingomonas changbaiensis NBRC 104936</name>
    <dbReference type="NCBI Taxonomy" id="1219043"/>
    <lineage>
        <taxon>Bacteria</taxon>
        <taxon>Pseudomonadati</taxon>
        <taxon>Pseudomonadota</taxon>
        <taxon>Alphaproteobacteria</taxon>
        <taxon>Sphingomonadales</taxon>
        <taxon>Sphingomonadaceae</taxon>
        <taxon>Sphingomonas</taxon>
    </lineage>
</organism>
<dbReference type="EMBL" id="BBWU01000016">
    <property type="protein sequence ID" value="GAO38640.1"/>
    <property type="molecule type" value="Genomic_DNA"/>
</dbReference>
<dbReference type="SUPFAM" id="SSF54909">
    <property type="entry name" value="Dimeric alpha+beta barrel"/>
    <property type="match status" value="1"/>
</dbReference>
<keyword evidence="3" id="KW-1185">Reference proteome</keyword>
<protein>
    <recommendedName>
        <fullName evidence="1">NIPSNAP domain-containing protein</fullName>
    </recommendedName>
</protein>
<dbReference type="InterPro" id="IPR011008">
    <property type="entry name" value="Dimeric_a/b-barrel"/>
</dbReference>
<evidence type="ECO:0000313" key="2">
    <source>
        <dbReference type="EMBL" id="GAO38640.1"/>
    </source>
</evidence>
<gene>
    <name evidence="2" type="ORF">SCH01S_16_01590</name>
</gene>
<sequence>MGSELDDGFHAGGMMDRRTLIGAAVTGAAVAASRARAGPAGEQIVELRQYTLHKGGRDTLIGLFEQHFIEPQDELGAQVLGTFRDLGDPDRFVWMRGFDSMERRQQALAAFYGGPVWLRYRGEANPTMLDSDNVLLLKLKRGSVPGRHGAAAMRLTIRYLGSADPEAFLSFFDGHMRPLYESAGAPVQAVLTSAAEANNFPRLPIRERERVLVWLTRFAGAGDEERFDSAMRQASGWRDQAPEALLPAFMRKPEVIRLAPTARSPAA</sequence>
<dbReference type="RefSeq" id="WP_217995405.1">
    <property type="nucleotide sequence ID" value="NZ_BBWU01000016.1"/>
</dbReference>
<dbReference type="Gene3D" id="3.30.70.100">
    <property type="match status" value="1"/>
</dbReference>
<evidence type="ECO:0000313" key="3">
    <source>
        <dbReference type="Proteomes" id="UP000033202"/>
    </source>
</evidence>
<feature type="domain" description="NIPSNAP" evidence="1">
    <location>
        <begin position="45"/>
        <end position="137"/>
    </location>
</feature>
<dbReference type="Proteomes" id="UP000033202">
    <property type="component" value="Unassembled WGS sequence"/>
</dbReference>
<dbReference type="AlphaFoldDB" id="A0A0E9MND2"/>
<dbReference type="STRING" id="1219043.SCH01S_16_01590"/>
<dbReference type="Pfam" id="PF07978">
    <property type="entry name" value="NIPSNAP"/>
    <property type="match status" value="1"/>
</dbReference>
<dbReference type="InterPro" id="IPR012577">
    <property type="entry name" value="NIPSNAP"/>
</dbReference>
<reference evidence="2 3" key="1">
    <citation type="submission" date="2015-04" db="EMBL/GenBank/DDBJ databases">
        <title>Whole genome shotgun sequence of Sphingomonas changbaiensis NBRC 104936.</title>
        <authorList>
            <person name="Katano-Makiyama Y."/>
            <person name="Hosoyama A."/>
            <person name="Hashimoto M."/>
            <person name="Noguchi M."/>
            <person name="Tsuchikane K."/>
            <person name="Ohji S."/>
            <person name="Yamazoe A."/>
            <person name="Ichikawa N."/>
            <person name="Kimura A."/>
            <person name="Fujita N."/>
        </authorList>
    </citation>
    <scope>NUCLEOTIDE SEQUENCE [LARGE SCALE GENOMIC DNA]</scope>
    <source>
        <strain evidence="2 3">NBRC 104936</strain>
    </source>
</reference>
<evidence type="ECO:0000259" key="1">
    <source>
        <dbReference type="Pfam" id="PF07978"/>
    </source>
</evidence>
<comment type="caution">
    <text evidence="2">The sequence shown here is derived from an EMBL/GenBank/DDBJ whole genome shotgun (WGS) entry which is preliminary data.</text>
</comment>
<proteinExistence type="predicted"/>
<name>A0A0E9MND2_9SPHN</name>
<accession>A0A0E9MND2</accession>